<gene>
    <name evidence="4" type="ORF">C421010_011</name>
    <name evidence="2" type="ORF">S250808_011</name>
    <name evidence="3" type="ORF">T040910_011</name>
</gene>
<dbReference type="RefSeq" id="YP_009321274.1">
    <property type="nucleotide sequence ID" value="NC_031906.1"/>
</dbReference>
<sequence>MSQEELQYASSFKPKKVIIKSVSGEEKDITDMVMNFYYFENISLPTREATAVISDSGQNLIASLPIQGYEDIEVSFEANDLDEDIVYNFKVFRVFDRFSADRVQVYKLGMISNESLLNETIRLPRLLTGKPDAIVRELLTDELQTEKTIASDPALFQVKFNPGKKTPFAIIKSLLSKTVSQDSNQTNTESAPGGSAGGGGGVPDIESGAYGKLSGSAGYLFYENYDGYNFKSIDKLNSLDENPPVLNLYQENEGLEQSSRNKILEIDFKQEIDLLTKLRMGTFSSVVCFYNYSTGAYEEFAFSLKNSFDEQNHLGSQSGLLKGQADLASKPTRIMSALIDHETWFDEKDPASPEDKDGGSNAAEFPDWQKAYVAQSISRLESMNNQEVKLSIPLHPELKVGQTVEIFIPNMIPSTDRSEDPHDPEHSGVYLIAKLNHAYDLKNLKGNTHLTLIRDSYGRVDEDSKAETA</sequence>
<dbReference type="GeneID" id="30306301"/>
<dbReference type="Proteomes" id="UP000240920">
    <property type="component" value="Segment"/>
</dbReference>
<evidence type="ECO:0000256" key="1">
    <source>
        <dbReference type="SAM" id="MobiDB-lite"/>
    </source>
</evidence>
<dbReference type="Proteomes" id="UP000240804">
    <property type="component" value="Segment"/>
</dbReference>
<evidence type="ECO:0000313" key="5">
    <source>
        <dbReference type="Proteomes" id="UP000204537"/>
    </source>
</evidence>
<dbReference type="KEGG" id="vg:30306301"/>
<evidence type="ECO:0000313" key="2">
    <source>
        <dbReference type="EMBL" id="AOV58516.1"/>
    </source>
</evidence>
<feature type="region of interest" description="Disordered" evidence="1">
    <location>
        <begin position="181"/>
        <end position="201"/>
    </location>
</feature>
<dbReference type="OrthoDB" id="13640at10239"/>
<dbReference type="Proteomes" id="UP000204537">
    <property type="component" value="Segment"/>
</dbReference>
<evidence type="ECO:0000313" key="4">
    <source>
        <dbReference type="EMBL" id="AOV58994.1"/>
    </source>
</evidence>
<reference evidence="5 6" key="1">
    <citation type="journal article" date="2016" name="Virology">
        <title>The genomic content and context of auxiliary metabolic genes in marine cyanomyoviruses.</title>
        <authorList>
            <person name="Crummett L.T."/>
            <person name="Puxty R.J."/>
            <person name="Weihe C."/>
            <person name="Marston M.F."/>
            <person name="Martiny J.B."/>
        </authorList>
    </citation>
    <scope>NUCLEOTIDE SEQUENCE [LARGE SCALE GENOMIC DNA]</scope>
    <source>
        <strain evidence="2">0808SB25</strain>
        <strain evidence="3">0910TB04</strain>
        <strain evidence="4">1010CC42</strain>
    </source>
</reference>
<protein>
    <submittedName>
        <fullName evidence="2">Uncharacterized protein</fullName>
    </submittedName>
</protein>
<evidence type="ECO:0000313" key="6">
    <source>
        <dbReference type="Proteomes" id="UP000240804"/>
    </source>
</evidence>
<keyword evidence="5" id="KW-1185">Reference proteome</keyword>
<dbReference type="EMBL" id="KU686198">
    <property type="protein sequence ID" value="AOV58755.1"/>
    <property type="molecule type" value="Genomic_DNA"/>
</dbReference>
<evidence type="ECO:0000313" key="3">
    <source>
        <dbReference type="EMBL" id="AOV58755.1"/>
    </source>
</evidence>
<dbReference type="EMBL" id="KU686197">
    <property type="protein sequence ID" value="AOV58516.1"/>
    <property type="molecule type" value="Genomic_DNA"/>
</dbReference>
<proteinExistence type="predicted"/>
<organism evidence="2 7">
    <name type="scientific">Synechococcus phage S-CAM3</name>
    <dbReference type="NCBI Taxonomy" id="1883366"/>
    <lineage>
        <taxon>Viruses</taxon>
        <taxon>Duplodnaviria</taxon>
        <taxon>Heunggongvirae</taxon>
        <taxon>Uroviricota</taxon>
        <taxon>Caudoviricetes</taxon>
        <taxon>Pantevenvirales</taxon>
        <taxon>Kyanoviridae</taxon>
        <taxon>Charybdisvirus</taxon>
        <taxon>Charybdisvirus scam3</taxon>
    </lineage>
</organism>
<dbReference type="EMBL" id="KU686199">
    <property type="protein sequence ID" value="AOV58994.1"/>
    <property type="molecule type" value="Genomic_DNA"/>
</dbReference>
<name>A0A1D8KIN4_9CAUD</name>
<evidence type="ECO:0000313" key="7">
    <source>
        <dbReference type="Proteomes" id="UP000240920"/>
    </source>
</evidence>
<accession>A0A1D8KIN4</accession>